<dbReference type="PROSITE" id="PS50240">
    <property type="entry name" value="TRYPSIN_DOM"/>
    <property type="match status" value="1"/>
</dbReference>
<dbReference type="GO" id="GO:0046872">
    <property type="term" value="F:metal ion binding"/>
    <property type="evidence" value="ECO:0007669"/>
    <property type="project" value="UniProtKB-KW"/>
</dbReference>
<evidence type="ECO:0000256" key="9">
    <source>
        <dbReference type="ARBA" id="ARBA00022837"/>
    </source>
</evidence>
<keyword evidence="2 15" id="KW-0964">Secreted</keyword>
<keyword evidence="13" id="KW-0325">Glycoprotein</keyword>
<keyword evidence="8 15" id="KW-0720">Serine protease</keyword>
<dbReference type="Pfam" id="PF00089">
    <property type="entry name" value="Trypsin"/>
    <property type="match status" value="1"/>
</dbReference>
<dbReference type="Pfam" id="PF12032">
    <property type="entry name" value="CLIP"/>
    <property type="match status" value="1"/>
</dbReference>
<dbReference type="InterPro" id="IPR001314">
    <property type="entry name" value="Peptidase_S1A"/>
</dbReference>
<dbReference type="InterPro" id="IPR009003">
    <property type="entry name" value="Peptidase_S1_PA"/>
</dbReference>
<feature type="signal peptide" evidence="15">
    <location>
        <begin position="1"/>
        <end position="20"/>
    </location>
</feature>
<dbReference type="PROSITE" id="PS51888">
    <property type="entry name" value="CLIP"/>
    <property type="match status" value="1"/>
</dbReference>
<evidence type="ECO:0000256" key="12">
    <source>
        <dbReference type="ARBA" id="ARBA00023157"/>
    </source>
</evidence>
<feature type="chain" id="PRO_5023974914" description="CLIP domain-containing serine protease" evidence="15">
    <location>
        <begin position="21"/>
        <end position="389"/>
    </location>
</feature>
<dbReference type="GO" id="GO:0006508">
    <property type="term" value="P:proteolysis"/>
    <property type="evidence" value="ECO:0007669"/>
    <property type="project" value="UniProtKB-KW"/>
</dbReference>
<keyword evidence="3" id="KW-0399">Innate immunity</keyword>
<dbReference type="CDD" id="cd00190">
    <property type="entry name" value="Tryp_SPc"/>
    <property type="match status" value="1"/>
</dbReference>
<keyword evidence="7 15" id="KW-0378">Hydrolase</keyword>
<organism evidence="18">
    <name type="scientific">Culex tarsalis</name>
    <name type="common">Encephalitis mosquito</name>
    <dbReference type="NCBI Taxonomy" id="7177"/>
    <lineage>
        <taxon>Eukaryota</taxon>
        <taxon>Metazoa</taxon>
        <taxon>Ecdysozoa</taxon>
        <taxon>Arthropoda</taxon>
        <taxon>Hexapoda</taxon>
        <taxon>Insecta</taxon>
        <taxon>Pterygota</taxon>
        <taxon>Neoptera</taxon>
        <taxon>Endopterygota</taxon>
        <taxon>Diptera</taxon>
        <taxon>Nematocera</taxon>
        <taxon>Culicoidea</taxon>
        <taxon>Culicidae</taxon>
        <taxon>Culicinae</taxon>
        <taxon>Culicini</taxon>
        <taxon>Culex</taxon>
        <taxon>Culex</taxon>
    </lineage>
</organism>
<evidence type="ECO:0000256" key="14">
    <source>
        <dbReference type="ARBA" id="ARBA00024195"/>
    </source>
</evidence>
<evidence type="ECO:0000256" key="2">
    <source>
        <dbReference type="ARBA" id="ARBA00022525"/>
    </source>
</evidence>
<dbReference type="PANTHER" id="PTHR24256">
    <property type="entry name" value="TRYPTASE-RELATED"/>
    <property type="match status" value="1"/>
</dbReference>
<protein>
    <recommendedName>
        <fullName evidence="15">CLIP domain-containing serine protease</fullName>
        <ecNumber evidence="15">3.4.21.-</ecNumber>
    </recommendedName>
</protein>
<dbReference type="GO" id="GO:0045087">
    <property type="term" value="P:innate immune response"/>
    <property type="evidence" value="ECO:0007669"/>
    <property type="project" value="UniProtKB-KW"/>
</dbReference>
<dbReference type="EC" id="3.4.21.-" evidence="15"/>
<keyword evidence="11" id="KW-0865">Zymogen</keyword>
<dbReference type="GO" id="GO:0004252">
    <property type="term" value="F:serine-type endopeptidase activity"/>
    <property type="evidence" value="ECO:0007669"/>
    <property type="project" value="UniProtKB-UniRule"/>
</dbReference>
<dbReference type="AlphaFoldDB" id="A0A1Q3FPQ6"/>
<dbReference type="GO" id="GO:0051604">
    <property type="term" value="P:protein maturation"/>
    <property type="evidence" value="ECO:0007669"/>
    <property type="project" value="UniProtKB-ARBA"/>
</dbReference>
<proteinExistence type="inferred from homology"/>
<dbReference type="PRINTS" id="PR00722">
    <property type="entry name" value="CHYMOTRYPSIN"/>
</dbReference>
<comment type="subcellular location">
    <subcellularLocation>
        <location evidence="1 15">Secreted</location>
    </subcellularLocation>
</comment>
<evidence type="ECO:0000256" key="10">
    <source>
        <dbReference type="ARBA" id="ARBA00022859"/>
    </source>
</evidence>
<dbReference type="InterPro" id="IPR038565">
    <property type="entry name" value="CLIP_sf"/>
</dbReference>
<evidence type="ECO:0000256" key="15">
    <source>
        <dbReference type="RuleBase" id="RU366078"/>
    </source>
</evidence>
<dbReference type="PROSITE" id="PS00134">
    <property type="entry name" value="TRYPSIN_HIS"/>
    <property type="match status" value="1"/>
</dbReference>
<dbReference type="EMBL" id="GFDL01005589">
    <property type="protein sequence ID" value="JAV29456.1"/>
    <property type="molecule type" value="Transcribed_RNA"/>
</dbReference>
<reference evidence="18" key="1">
    <citation type="submission" date="2017-01" db="EMBL/GenBank/DDBJ databases">
        <title>A deep insight into the sialotranscriptome of adult male and female Cluex tarsalis mosquitoes.</title>
        <authorList>
            <person name="Ribeiro J.M."/>
            <person name="Moreira F."/>
            <person name="Bernard K.A."/>
            <person name="Calvo E."/>
        </authorList>
    </citation>
    <scope>NUCLEOTIDE SEQUENCE</scope>
    <source>
        <strain evidence="18">Kern County</strain>
        <tissue evidence="18">Salivary glands</tissue>
    </source>
</reference>
<comment type="domain">
    <text evidence="15">The clip domain consists of 35-55 residues which are 'knitted' together usually by 3 conserved disulfide bonds forming a clip-like compact structure.</text>
</comment>
<keyword evidence="10" id="KW-0391">Immunity</keyword>
<dbReference type="SUPFAM" id="SSF50494">
    <property type="entry name" value="Trypsin-like serine proteases"/>
    <property type="match status" value="1"/>
</dbReference>
<dbReference type="InterPro" id="IPR022700">
    <property type="entry name" value="CLIP"/>
</dbReference>
<dbReference type="SMART" id="SM00020">
    <property type="entry name" value="Tryp_SPc"/>
    <property type="match status" value="1"/>
</dbReference>
<keyword evidence="4 15" id="KW-0645">Protease</keyword>
<evidence type="ECO:0000259" key="17">
    <source>
        <dbReference type="PROSITE" id="PS51888"/>
    </source>
</evidence>
<dbReference type="InterPro" id="IPR043504">
    <property type="entry name" value="Peptidase_S1_PA_chymotrypsin"/>
</dbReference>
<dbReference type="Gene3D" id="3.30.1640.30">
    <property type="match status" value="1"/>
</dbReference>
<dbReference type="InterPro" id="IPR018114">
    <property type="entry name" value="TRYPSIN_HIS"/>
</dbReference>
<feature type="domain" description="Peptidase S1" evidence="16">
    <location>
        <begin position="125"/>
        <end position="388"/>
    </location>
</feature>
<evidence type="ECO:0000313" key="18">
    <source>
        <dbReference type="EMBL" id="JAV29456.1"/>
    </source>
</evidence>
<sequence>MNTSLLRLLTLCGIISSTVAQDAACSTPDRKPGFCVEISRCKNIFSIVSSPNPNPVYDKYIRAIACTVPGETRSVCCKPSEVVPKPTTTTTTTTTTPVVPEIRVDQENKLALLPEECGKTTADRISNGNVTKVFDHPWMVLLQYRHKGAVIGGCGGSLINERYVLTAAHCIRTRSSLQLINARLGEHTRNNAIDCNVYLDKNGNEIERDCADEAEDYGIESSVVHPEFNRPRRFSNDIGLIRLDRDVVTKDHIQPLCLPVTEELRTMQFKRYLVTGWGATENQTGSDVLLKAVVPRISNEICQQRMVQNRLNIQLTEKQMCAGGQDLVDTCSGDSGGPLGMSSNFKGVDRFVQYGVVSAGINSCGQKSVPGIYARVVNYMDWILDNIQP</sequence>
<dbReference type="InterPro" id="IPR001254">
    <property type="entry name" value="Trypsin_dom"/>
</dbReference>
<keyword evidence="6 15" id="KW-0732">Signal</keyword>
<evidence type="ECO:0000256" key="3">
    <source>
        <dbReference type="ARBA" id="ARBA00022588"/>
    </source>
</evidence>
<evidence type="ECO:0000256" key="6">
    <source>
        <dbReference type="ARBA" id="ARBA00022729"/>
    </source>
</evidence>
<comment type="similarity">
    <text evidence="14 15">Belongs to the peptidase S1 family. CLIP subfamily.</text>
</comment>
<evidence type="ECO:0000256" key="13">
    <source>
        <dbReference type="ARBA" id="ARBA00023180"/>
    </source>
</evidence>
<dbReference type="SMART" id="SM00680">
    <property type="entry name" value="CLIP"/>
    <property type="match status" value="1"/>
</dbReference>
<accession>A0A1Q3FPQ6</accession>
<keyword evidence="5" id="KW-0479">Metal-binding</keyword>
<dbReference type="GO" id="GO:0005576">
    <property type="term" value="C:extracellular region"/>
    <property type="evidence" value="ECO:0007669"/>
    <property type="project" value="UniProtKB-SubCell"/>
</dbReference>
<feature type="domain" description="Clip" evidence="17">
    <location>
        <begin position="24"/>
        <end position="77"/>
    </location>
</feature>
<evidence type="ECO:0000256" key="5">
    <source>
        <dbReference type="ARBA" id="ARBA00022723"/>
    </source>
</evidence>
<evidence type="ECO:0000256" key="7">
    <source>
        <dbReference type="ARBA" id="ARBA00022801"/>
    </source>
</evidence>
<evidence type="ECO:0000259" key="16">
    <source>
        <dbReference type="PROSITE" id="PS50240"/>
    </source>
</evidence>
<evidence type="ECO:0000256" key="4">
    <source>
        <dbReference type="ARBA" id="ARBA00022670"/>
    </source>
</evidence>
<evidence type="ECO:0000256" key="8">
    <source>
        <dbReference type="ARBA" id="ARBA00022825"/>
    </source>
</evidence>
<dbReference type="InterPro" id="IPR051487">
    <property type="entry name" value="Ser/Thr_Proteases_Immune/Dev"/>
</dbReference>
<keyword evidence="9" id="KW-0106">Calcium</keyword>
<name>A0A1Q3FPQ6_CULTA</name>
<dbReference type="FunFam" id="2.40.10.10:FF:000078">
    <property type="entry name" value="Serine protease H137"/>
    <property type="match status" value="1"/>
</dbReference>
<dbReference type="FunFam" id="2.40.10.10:FF:000028">
    <property type="entry name" value="Serine protease easter"/>
    <property type="match status" value="1"/>
</dbReference>
<evidence type="ECO:0000256" key="11">
    <source>
        <dbReference type="ARBA" id="ARBA00023145"/>
    </source>
</evidence>
<dbReference type="Gene3D" id="2.40.10.10">
    <property type="entry name" value="Trypsin-like serine proteases"/>
    <property type="match status" value="2"/>
</dbReference>
<evidence type="ECO:0000256" key="1">
    <source>
        <dbReference type="ARBA" id="ARBA00004613"/>
    </source>
</evidence>
<keyword evidence="12" id="KW-1015">Disulfide bond</keyword>